<feature type="non-terminal residue" evidence="2">
    <location>
        <position position="968"/>
    </location>
</feature>
<protein>
    <submittedName>
        <fullName evidence="2">KptA protein</fullName>
    </submittedName>
</protein>
<name>A0A812SBB5_SYMPI</name>
<comment type="caution">
    <text evidence="2">The sequence shown here is derived from an EMBL/GenBank/DDBJ whole genome shotgun (WGS) entry which is preliminary data.</text>
</comment>
<feature type="compositionally biased region" description="Basic and acidic residues" evidence="1">
    <location>
        <begin position="910"/>
        <end position="924"/>
    </location>
</feature>
<proteinExistence type="predicted"/>
<dbReference type="EMBL" id="CAJNIZ010023633">
    <property type="protein sequence ID" value="CAE7470502.1"/>
    <property type="molecule type" value="Genomic_DNA"/>
</dbReference>
<evidence type="ECO:0000313" key="2">
    <source>
        <dbReference type="EMBL" id="CAE7470502.1"/>
    </source>
</evidence>
<dbReference type="Proteomes" id="UP000649617">
    <property type="component" value="Unassembled WGS sequence"/>
</dbReference>
<reference evidence="2" key="1">
    <citation type="submission" date="2021-02" db="EMBL/GenBank/DDBJ databases">
        <authorList>
            <person name="Dougan E. K."/>
            <person name="Rhodes N."/>
            <person name="Thang M."/>
            <person name="Chan C."/>
        </authorList>
    </citation>
    <scope>NUCLEOTIDE SEQUENCE</scope>
</reference>
<keyword evidence="3" id="KW-1185">Reference proteome</keyword>
<dbReference type="InterPro" id="IPR002745">
    <property type="entry name" value="Ptrans_KptA/Tpt1"/>
</dbReference>
<dbReference type="AlphaFoldDB" id="A0A812SBB5"/>
<feature type="region of interest" description="Disordered" evidence="1">
    <location>
        <begin position="576"/>
        <end position="607"/>
    </location>
</feature>
<feature type="region of interest" description="Disordered" evidence="1">
    <location>
        <begin position="910"/>
        <end position="936"/>
    </location>
</feature>
<sequence length="968" mass="108514">LVTEISASNPECEIDIVCWWLGNEVCGDYGCLPPLEAMGTAWRPSTLNSVEYVTARIRNGIEILAALAGMPQVSAVHMHSNPASYIYNLHPEYNVVMTQALNEADSRGLTTVCIDALAQFLVFQDGYHARDTYENRAHFSRYLINTLLLLDREVETQRIGAEMTATIKRWERADRNIPTAHWKIEQRRAEIKRDMQRDLAEGDLDFEAPFILPDTELVPVENDGETNFVAAGETVDEALDMIEALREVEPEAEPAASSPRGDASNLERTGEGEDLIIEEMYGAPPTEEEVVLEAARETFSFRGGNFVLHEMPQDTLQKPQKRLWFHHGDLLFFTGLVRGNFTKDFPELKHDEGLWVSIEKCLDIFNKARKHHWGIRQVIQMVAEDRKGRLEMRGIDIKRKEAINQAYFPVIIRATQSHNAAIAKNPDTDVAIASAYYSLLDKSEADSAATREGVPIVCYEDVPKILYHRTSRDSFQSILQGGLLAGSQSSGRIHNYFATCPVSSDAYRSGVRAYAPIEIKWDTEKLLKSGCLLFTTRSEGVLCREPCAPSAIISITDTVKEEVLYSLRLDDAPEVPSGSAGFTLPSRKRQLPARESLPSTDAPMAEPVDEYVEVEVQPRTPPASHMTVEDAAANVPEPENPFVMTGPSIFPCPTCQAECFVGQHHCIRCRHRLSDSKGEDRRFIQAAHRRNRILDRLATVGVSVHNISPYELGKLARHTKEEERGQMSYEAHTIRKAKDKVQRALKIKGTNFRSLADRFDNDPTFAARQAENGLTRADMRRLQVYATGYLPAPGRTRQQVILGAGSHADFQASRSEVNAKLVIYDGIALEELKALNLADDEMTVNMGVGWHGTFMDVPTFAGLTLGNEDARKVLTFQGLVSLQAANLDDLKTEIRDLILANYAPAQAKVRSDQPARARQSEISKAKSKAAPAAPTQRWTDADWERWQYGGYYGRNWYSAAEWRRYWGQ</sequence>
<feature type="region of interest" description="Disordered" evidence="1">
    <location>
        <begin position="249"/>
        <end position="268"/>
    </location>
</feature>
<evidence type="ECO:0000313" key="3">
    <source>
        <dbReference type="Proteomes" id="UP000649617"/>
    </source>
</evidence>
<dbReference type="Pfam" id="PF01885">
    <property type="entry name" value="PTS_2-RNA"/>
    <property type="match status" value="1"/>
</dbReference>
<dbReference type="OrthoDB" id="437486at2759"/>
<organism evidence="2 3">
    <name type="scientific">Symbiodinium pilosum</name>
    <name type="common">Dinoflagellate</name>
    <dbReference type="NCBI Taxonomy" id="2952"/>
    <lineage>
        <taxon>Eukaryota</taxon>
        <taxon>Sar</taxon>
        <taxon>Alveolata</taxon>
        <taxon>Dinophyceae</taxon>
        <taxon>Suessiales</taxon>
        <taxon>Symbiodiniaceae</taxon>
        <taxon>Symbiodinium</taxon>
    </lineage>
</organism>
<gene>
    <name evidence="2" type="primary">kptA</name>
    <name evidence="2" type="ORF">SPIL2461_LOCUS11907</name>
</gene>
<accession>A0A812SBB5</accession>
<evidence type="ECO:0000256" key="1">
    <source>
        <dbReference type="SAM" id="MobiDB-lite"/>
    </source>
</evidence>
<dbReference type="SUPFAM" id="SSF56399">
    <property type="entry name" value="ADP-ribosylation"/>
    <property type="match status" value="1"/>
</dbReference>
<dbReference type="GO" id="GO:0016740">
    <property type="term" value="F:transferase activity"/>
    <property type="evidence" value="ECO:0007669"/>
    <property type="project" value="InterPro"/>
</dbReference>